<organism evidence="2 3">
    <name type="scientific">Reticulomyxa filosa</name>
    <dbReference type="NCBI Taxonomy" id="46433"/>
    <lineage>
        <taxon>Eukaryota</taxon>
        <taxon>Sar</taxon>
        <taxon>Rhizaria</taxon>
        <taxon>Retaria</taxon>
        <taxon>Foraminifera</taxon>
        <taxon>Monothalamids</taxon>
        <taxon>Reticulomyxidae</taxon>
        <taxon>Reticulomyxa</taxon>
    </lineage>
</organism>
<dbReference type="AlphaFoldDB" id="X6L811"/>
<feature type="region of interest" description="Disordered" evidence="1">
    <location>
        <begin position="16"/>
        <end position="36"/>
    </location>
</feature>
<accession>X6L811</accession>
<proteinExistence type="predicted"/>
<feature type="region of interest" description="Disordered" evidence="1">
    <location>
        <begin position="108"/>
        <end position="131"/>
    </location>
</feature>
<dbReference type="EMBL" id="ASPP01047755">
    <property type="protein sequence ID" value="ETN98072.1"/>
    <property type="molecule type" value="Genomic_DNA"/>
</dbReference>
<protein>
    <submittedName>
        <fullName evidence="2">Uncharacterized protein</fullName>
    </submittedName>
</protein>
<evidence type="ECO:0000313" key="2">
    <source>
        <dbReference type="EMBL" id="ETN98072.1"/>
    </source>
</evidence>
<evidence type="ECO:0000256" key="1">
    <source>
        <dbReference type="SAM" id="MobiDB-lite"/>
    </source>
</evidence>
<comment type="caution">
    <text evidence="2">The sequence shown here is derived from an EMBL/GenBank/DDBJ whole genome shotgun (WGS) entry which is preliminary data.</text>
</comment>
<reference evidence="2 3" key="1">
    <citation type="journal article" date="2013" name="Curr. Biol.">
        <title>The Genome of the Foraminiferan Reticulomyxa filosa.</title>
        <authorList>
            <person name="Glockner G."/>
            <person name="Hulsmann N."/>
            <person name="Schleicher M."/>
            <person name="Noegel A.A."/>
            <person name="Eichinger L."/>
            <person name="Gallinger C."/>
            <person name="Pawlowski J."/>
            <person name="Sierra R."/>
            <person name="Euteneuer U."/>
            <person name="Pillet L."/>
            <person name="Moustafa A."/>
            <person name="Platzer M."/>
            <person name="Groth M."/>
            <person name="Szafranski K."/>
            <person name="Schliwa M."/>
        </authorList>
    </citation>
    <scope>NUCLEOTIDE SEQUENCE [LARGE SCALE GENOMIC DNA]</scope>
</reference>
<name>X6L811_RETFI</name>
<gene>
    <name evidence="2" type="ORF">RFI_39449</name>
</gene>
<evidence type="ECO:0000313" key="3">
    <source>
        <dbReference type="Proteomes" id="UP000023152"/>
    </source>
</evidence>
<feature type="compositionally biased region" description="Basic and acidic residues" evidence="1">
    <location>
        <begin position="23"/>
        <end position="36"/>
    </location>
</feature>
<feature type="compositionally biased region" description="Polar residues" evidence="1">
    <location>
        <begin position="121"/>
        <end position="131"/>
    </location>
</feature>
<sequence length="718" mass="84711">MQPNLEDLSLVIGQTEDVDSVETETRHSETKHDVTNGKIRKDDNWSHLEKEIFEELLRLGKRPICVCGRQLEPIKYEHMKYYWKIVAESNILPPCAECGQHTNRAAYGNVNGKDDERRKSQQMNTKAGQEAHVQSRSQVWSKFAELFVHGNTKNEMNENEYLWCCPSKQSYPHWNGFYLCPRCCVSQMLSCQWTKEFESTTHLFTFLHQILELNNVPLYGQENEAQAVAPGSMVHVSRQLFQARQVELSDAFECIFPELSDFNELLRQICGCVVTYEMDGVDLYADANKQRDFILQVYSMTCWTELRSRVGTHRFEWSLKHSVWEKCLKPCCMCLDCCKIFSDCACLWANIEFWLSGSLCWSRVHLWLRAFHLVIIFYIWYCCFYLIVVPDQFYPTTTHTRSKIWLTWYDIFVYVGIFLCCFEIIMTNFVHWWIIYYKKLAQYNTTLRRSIASNATATIKTSWVNALFIEDIIWLGIPPINVHNTQLRLSALNVYTQETPSDMWFYFAVMTHVLLLNSAKMICMIFLYCHRLRPVVVSRGMYYTSQWDWLKYLFVAVLAFFIFWVHLVYFLILKRNCPAYFFRKMRNQIMWGLILHVTYFHIMLSWSPDFLITLGITLIVFLIACVIPVLMATFQMFAFLLVFLMPADASPEIRATFFLLLMLYGFFVCEFETRRILLYVCWNDYKKAPAWTRGGIFANVMLHFCAAGVCDSDYYIYD</sequence>
<keyword evidence="3" id="KW-1185">Reference proteome</keyword>
<dbReference type="Proteomes" id="UP000023152">
    <property type="component" value="Unassembled WGS sequence"/>
</dbReference>